<evidence type="ECO:0000313" key="1">
    <source>
        <dbReference type="EMBL" id="GAG06757.1"/>
    </source>
</evidence>
<name>X0V5T8_9ZZZZ</name>
<proteinExistence type="predicted"/>
<sequence length="81" mass="8516">MYTQHADGFTPLGGHTEIASSGAWLEIFDTESLVDATGDFSKSYLLEGAQDFDRLDTEVVAVSGTTPVLTTAIAFAGSEKG</sequence>
<comment type="caution">
    <text evidence="1">The sequence shown here is derived from an EMBL/GenBank/DDBJ whole genome shotgun (WGS) entry which is preliminary data.</text>
</comment>
<dbReference type="EMBL" id="BARS01020394">
    <property type="protein sequence ID" value="GAG06757.1"/>
    <property type="molecule type" value="Genomic_DNA"/>
</dbReference>
<protein>
    <submittedName>
        <fullName evidence="1">Uncharacterized protein</fullName>
    </submittedName>
</protein>
<gene>
    <name evidence="1" type="ORF">S01H1_32891</name>
</gene>
<accession>X0V5T8</accession>
<dbReference type="AlphaFoldDB" id="X0V5T8"/>
<reference evidence="1" key="1">
    <citation type="journal article" date="2014" name="Front. Microbiol.">
        <title>High frequency of phylogenetically diverse reductive dehalogenase-homologous genes in deep subseafloor sedimentary metagenomes.</title>
        <authorList>
            <person name="Kawai M."/>
            <person name="Futagami T."/>
            <person name="Toyoda A."/>
            <person name="Takaki Y."/>
            <person name="Nishi S."/>
            <person name="Hori S."/>
            <person name="Arai W."/>
            <person name="Tsubouchi T."/>
            <person name="Morono Y."/>
            <person name="Uchiyama I."/>
            <person name="Ito T."/>
            <person name="Fujiyama A."/>
            <person name="Inagaki F."/>
            <person name="Takami H."/>
        </authorList>
    </citation>
    <scope>NUCLEOTIDE SEQUENCE</scope>
    <source>
        <strain evidence="1">Expedition CK06-06</strain>
    </source>
</reference>
<organism evidence="1">
    <name type="scientific">marine sediment metagenome</name>
    <dbReference type="NCBI Taxonomy" id="412755"/>
    <lineage>
        <taxon>unclassified sequences</taxon>
        <taxon>metagenomes</taxon>
        <taxon>ecological metagenomes</taxon>
    </lineage>
</organism>